<evidence type="ECO:0008006" key="4">
    <source>
        <dbReference type="Google" id="ProtNLM"/>
    </source>
</evidence>
<feature type="signal peptide" evidence="1">
    <location>
        <begin position="1"/>
        <end position="21"/>
    </location>
</feature>
<dbReference type="STRING" id="490189.SAMN02927903_00896"/>
<dbReference type="RefSeq" id="WP_091141119.1">
    <property type="nucleotide sequence ID" value="NZ_FMVF01000004.1"/>
</dbReference>
<accession>A0A1G5E1K8</accession>
<organism evidence="2 3">
    <name type="scientific">Flavobacterium caeni</name>
    <dbReference type="NCBI Taxonomy" id="490189"/>
    <lineage>
        <taxon>Bacteria</taxon>
        <taxon>Pseudomonadati</taxon>
        <taxon>Bacteroidota</taxon>
        <taxon>Flavobacteriia</taxon>
        <taxon>Flavobacteriales</taxon>
        <taxon>Flavobacteriaceae</taxon>
        <taxon>Flavobacterium</taxon>
    </lineage>
</organism>
<dbReference type="OrthoDB" id="1363609at2"/>
<sequence length="196" mass="21398">MKKIHALFALVLLLTVSCGDGDHNNTVVYPTVNGALTVNGVTKNINKGYVIKPYTGTDPNYDQRRFYVILSDGDVTLFNNDLVFSDNTHQLIDFNLYTHEDAAGSVQNATYNLYIPKTGFDMGNAFIDHTNISTNLVLQNGQVVSGDGLDSDDMDAGQLTLAHTDGVYTLAFSFSNDGNTVSGNFTGTLTELIYEY</sequence>
<keyword evidence="3" id="KW-1185">Reference proteome</keyword>
<keyword evidence="1" id="KW-0732">Signal</keyword>
<name>A0A1G5E1K8_9FLAO</name>
<feature type="chain" id="PRO_5011460294" description="DUF4397 domain-containing protein" evidence="1">
    <location>
        <begin position="22"/>
        <end position="196"/>
    </location>
</feature>
<reference evidence="2 3" key="1">
    <citation type="submission" date="2016-10" db="EMBL/GenBank/DDBJ databases">
        <authorList>
            <person name="de Groot N.N."/>
        </authorList>
    </citation>
    <scope>NUCLEOTIDE SEQUENCE [LARGE SCALE GENOMIC DNA]</scope>
    <source>
        <strain evidence="2 3">CGMCC 1.7031</strain>
    </source>
</reference>
<evidence type="ECO:0000256" key="1">
    <source>
        <dbReference type="SAM" id="SignalP"/>
    </source>
</evidence>
<proteinExistence type="predicted"/>
<evidence type="ECO:0000313" key="2">
    <source>
        <dbReference type="EMBL" id="SCY20368.1"/>
    </source>
</evidence>
<gene>
    <name evidence="2" type="ORF">SAMN02927903_00896</name>
</gene>
<dbReference type="EMBL" id="FMVF01000004">
    <property type="protein sequence ID" value="SCY20368.1"/>
    <property type="molecule type" value="Genomic_DNA"/>
</dbReference>
<dbReference type="Proteomes" id="UP000199354">
    <property type="component" value="Unassembled WGS sequence"/>
</dbReference>
<dbReference type="PROSITE" id="PS51257">
    <property type="entry name" value="PROKAR_LIPOPROTEIN"/>
    <property type="match status" value="1"/>
</dbReference>
<protein>
    <recommendedName>
        <fullName evidence="4">DUF4397 domain-containing protein</fullName>
    </recommendedName>
</protein>
<evidence type="ECO:0000313" key="3">
    <source>
        <dbReference type="Proteomes" id="UP000199354"/>
    </source>
</evidence>
<dbReference type="AlphaFoldDB" id="A0A1G5E1K8"/>